<sequence>MKLASFGSNSAVITGQDVRDGLDASKLSLTPGGKYRVYAVYARSTPSHAYARNVVIREADNGLVCVQLIGNVAALAHHRKANTGYILDNSNEITAPVTITDNNPESATGLAERTLSLQSSVLNYSAFKLTPVG</sequence>
<evidence type="ECO:0000313" key="1">
    <source>
        <dbReference type="EnsemblMetazoa" id="PPA35062.1"/>
    </source>
</evidence>
<evidence type="ECO:0000313" key="2">
    <source>
        <dbReference type="Proteomes" id="UP000005239"/>
    </source>
</evidence>
<dbReference type="Proteomes" id="UP000005239">
    <property type="component" value="Unassembled WGS sequence"/>
</dbReference>
<dbReference type="AlphaFoldDB" id="A0A2A6C921"/>
<gene>
    <name evidence="1" type="primary">WBGene00273431</name>
</gene>
<accession>A0A8R1YQ02</accession>
<dbReference type="EnsemblMetazoa" id="PPA35062.1">
    <property type="protein sequence ID" value="PPA35062.1"/>
    <property type="gene ID" value="WBGene00273431"/>
</dbReference>
<organism evidence="1 2">
    <name type="scientific">Pristionchus pacificus</name>
    <name type="common">Parasitic nematode worm</name>
    <dbReference type="NCBI Taxonomy" id="54126"/>
    <lineage>
        <taxon>Eukaryota</taxon>
        <taxon>Metazoa</taxon>
        <taxon>Ecdysozoa</taxon>
        <taxon>Nematoda</taxon>
        <taxon>Chromadorea</taxon>
        <taxon>Rhabditida</taxon>
        <taxon>Rhabditina</taxon>
        <taxon>Diplogasteromorpha</taxon>
        <taxon>Diplogasteroidea</taxon>
        <taxon>Neodiplogasteridae</taxon>
        <taxon>Pristionchus</taxon>
    </lineage>
</organism>
<proteinExistence type="predicted"/>
<protein>
    <submittedName>
        <fullName evidence="1">Uncharacterized protein</fullName>
    </submittedName>
</protein>
<accession>A0A2A6C921</accession>
<reference evidence="1" key="2">
    <citation type="submission" date="2022-06" db="UniProtKB">
        <authorList>
            <consortium name="EnsemblMetazoa"/>
        </authorList>
    </citation>
    <scope>IDENTIFICATION</scope>
    <source>
        <strain evidence="1">PS312</strain>
    </source>
</reference>
<keyword evidence="2" id="KW-1185">Reference proteome</keyword>
<reference evidence="2" key="1">
    <citation type="journal article" date="2008" name="Nat. Genet.">
        <title>The Pristionchus pacificus genome provides a unique perspective on nematode lifestyle and parasitism.</title>
        <authorList>
            <person name="Dieterich C."/>
            <person name="Clifton S.W."/>
            <person name="Schuster L.N."/>
            <person name="Chinwalla A."/>
            <person name="Delehaunty K."/>
            <person name="Dinkelacker I."/>
            <person name="Fulton L."/>
            <person name="Fulton R."/>
            <person name="Godfrey J."/>
            <person name="Minx P."/>
            <person name="Mitreva M."/>
            <person name="Roeseler W."/>
            <person name="Tian H."/>
            <person name="Witte H."/>
            <person name="Yang S.P."/>
            <person name="Wilson R.K."/>
            <person name="Sommer R.J."/>
        </authorList>
    </citation>
    <scope>NUCLEOTIDE SEQUENCE [LARGE SCALE GENOMIC DNA]</scope>
    <source>
        <strain evidence="2">PS312</strain>
    </source>
</reference>
<name>A0A2A6C921_PRIPA</name>